<dbReference type="EMBL" id="BLLF01002050">
    <property type="protein sequence ID" value="GFH22485.1"/>
    <property type="molecule type" value="Genomic_DNA"/>
</dbReference>
<evidence type="ECO:0000313" key="2">
    <source>
        <dbReference type="Proteomes" id="UP000485058"/>
    </source>
</evidence>
<keyword evidence="2" id="KW-1185">Reference proteome</keyword>
<evidence type="ECO:0000313" key="1">
    <source>
        <dbReference type="EMBL" id="GFH22485.1"/>
    </source>
</evidence>
<sequence>MKPFWGNEEFRCAAMRAATRRNTQHVDEQQQYDAGVVQWMSSSSNLQVCCNAGCNRQHVWLKQAASVLQCKKDVMPQHDVRTVHELQPHAAT</sequence>
<protein>
    <submittedName>
        <fullName evidence="1">Uncharacterized protein</fullName>
    </submittedName>
</protein>
<gene>
    <name evidence="1" type="ORF">HaLaN_19959</name>
</gene>
<organism evidence="1 2">
    <name type="scientific">Haematococcus lacustris</name>
    <name type="common">Green alga</name>
    <name type="synonym">Haematococcus pluvialis</name>
    <dbReference type="NCBI Taxonomy" id="44745"/>
    <lineage>
        <taxon>Eukaryota</taxon>
        <taxon>Viridiplantae</taxon>
        <taxon>Chlorophyta</taxon>
        <taxon>core chlorophytes</taxon>
        <taxon>Chlorophyceae</taxon>
        <taxon>CS clade</taxon>
        <taxon>Chlamydomonadales</taxon>
        <taxon>Haematococcaceae</taxon>
        <taxon>Haematococcus</taxon>
    </lineage>
</organism>
<accession>A0A699ZKE4</accession>
<reference evidence="1 2" key="1">
    <citation type="submission" date="2020-02" db="EMBL/GenBank/DDBJ databases">
        <title>Draft genome sequence of Haematococcus lacustris strain NIES-144.</title>
        <authorList>
            <person name="Morimoto D."/>
            <person name="Nakagawa S."/>
            <person name="Yoshida T."/>
            <person name="Sawayama S."/>
        </authorList>
    </citation>
    <scope>NUCLEOTIDE SEQUENCE [LARGE SCALE GENOMIC DNA]</scope>
    <source>
        <strain evidence="1 2">NIES-144</strain>
    </source>
</reference>
<dbReference type="AlphaFoldDB" id="A0A699ZKE4"/>
<name>A0A699ZKE4_HAELA</name>
<proteinExistence type="predicted"/>
<comment type="caution">
    <text evidence="1">The sequence shown here is derived from an EMBL/GenBank/DDBJ whole genome shotgun (WGS) entry which is preliminary data.</text>
</comment>
<feature type="non-terminal residue" evidence="1">
    <location>
        <position position="92"/>
    </location>
</feature>
<dbReference type="Proteomes" id="UP000485058">
    <property type="component" value="Unassembled WGS sequence"/>
</dbReference>